<dbReference type="STRING" id="1005944.SAMN05192576_3577"/>
<feature type="chain" id="PRO_5039492621" description="Secreted protein" evidence="1">
    <location>
        <begin position="30"/>
        <end position="149"/>
    </location>
</feature>
<name>A0A1H0HH12_9ACTN</name>
<evidence type="ECO:0000313" key="2">
    <source>
        <dbReference type="EMBL" id="SDO18334.1"/>
    </source>
</evidence>
<keyword evidence="3" id="KW-1185">Reference proteome</keyword>
<evidence type="ECO:0000256" key="1">
    <source>
        <dbReference type="SAM" id="SignalP"/>
    </source>
</evidence>
<protein>
    <recommendedName>
        <fullName evidence="4">Secreted protein</fullName>
    </recommendedName>
</protein>
<gene>
    <name evidence="2" type="ORF">SAMN05192576_3577</name>
</gene>
<evidence type="ECO:0000313" key="3">
    <source>
        <dbReference type="Proteomes" id="UP000199004"/>
    </source>
</evidence>
<dbReference type="AlphaFoldDB" id="A0A1H0HH12"/>
<keyword evidence="1" id="KW-0732">Signal</keyword>
<dbReference type="Proteomes" id="UP000199004">
    <property type="component" value="Unassembled WGS sequence"/>
</dbReference>
<organism evidence="2 3">
    <name type="scientific">Nocardioides szechwanensis</name>
    <dbReference type="NCBI Taxonomy" id="1005944"/>
    <lineage>
        <taxon>Bacteria</taxon>
        <taxon>Bacillati</taxon>
        <taxon>Actinomycetota</taxon>
        <taxon>Actinomycetes</taxon>
        <taxon>Propionibacteriales</taxon>
        <taxon>Nocardioidaceae</taxon>
        <taxon>Nocardioides</taxon>
    </lineage>
</organism>
<reference evidence="2 3" key="1">
    <citation type="submission" date="2016-10" db="EMBL/GenBank/DDBJ databases">
        <authorList>
            <person name="de Groot N.N."/>
        </authorList>
    </citation>
    <scope>NUCLEOTIDE SEQUENCE [LARGE SCALE GENOMIC DNA]</scope>
    <source>
        <strain evidence="2 3">CGMCC 1.11147</strain>
    </source>
</reference>
<accession>A0A1H0HH12</accession>
<sequence>MLRTAIIGTLSLLLGLSLGLGAVSPPSMGAAGAETTDPAARYKQWGMTRAPDQVLRKGCRYYKYRYAVNPPSDDWTAEVFLVEPGGDTLTSAVMAPESDPATATRYWRICRASTTPGRFRMRMKIVWYDNFDAHVGWVKPGYFRLIRPR</sequence>
<dbReference type="EMBL" id="FNIC01000006">
    <property type="protein sequence ID" value="SDO18334.1"/>
    <property type="molecule type" value="Genomic_DNA"/>
</dbReference>
<feature type="signal peptide" evidence="1">
    <location>
        <begin position="1"/>
        <end position="29"/>
    </location>
</feature>
<dbReference type="RefSeq" id="WP_091026156.1">
    <property type="nucleotide sequence ID" value="NZ_BKAE01000008.1"/>
</dbReference>
<evidence type="ECO:0008006" key="4">
    <source>
        <dbReference type="Google" id="ProtNLM"/>
    </source>
</evidence>
<dbReference type="OrthoDB" id="3788785at2"/>
<proteinExistence type="predicted"/>